<dbReference type="Proteomes" id="UP001385951">
    <property type="component" value="Unassembled WGS sequence"/>
</dbReference>
<reference evidence="1 2" key="1">
    <citation type="submission" date="2022-09" db="EMBL/GenBank/DDBJ databases">
        <authorList>
            <person name="Palmer J.M."/>
        </authorList>
    </citation>
    <scope>NUCLEOTIDE SEQUENCE [LARGE SCALE GENOMIC DNA]</scope>
    <source>
        <strain evidence="1 2">DSM 7382</strain>
    </source>
</reference>
<dbReference type="AlphaFoldDB" id="A0AAW0GD13"/>
<organism evidence="1 2">
    <name type="scientific">Cerrena zonata</name>
    <dbReference type="NCBI Taxonomy" id="2478898"/>
    <lineage>
        <taxon>Eukaryota</taxon>
        <taxon>Fungi</taxon>
        <taxon>Dikarya</taxon>
        <taxon>Basidiomycota</taxon>
        <taxon>Agaricomycotina</taxon>
        <taxon>Agaricomycetes</taxon>
        <taxon>Polyporales</taxon>
        <taxon>Cerrenaceae</taxon>
        <taxon>Cerrena</taxon>
    </lineage>
</organism>
<name>A0AAW0GD13_9APHY</name>
<proteinExistence type="predicted"/>
<gene>
    <name evidence="1" type="ORF">QCA50_007736</name>
</gene>
<evidence type="ECO:0000313" key="2">
    <source>
        <dbReference type="Proteomes" id="UP001385951"/>
    </source>
</evidence>
<accession>A0AAW0GD13</accession>
<comment type="caution">
    <text evidence="1">The sequence shown here is derived from an EMBL/GenBank/DDBJ whole genome shotgun (WGS) entry which is preliminary data.</text>
</comment>
<sequence length="97" mass="11005">MAPFQKASLMTKRNLTEFGQGYEFAKCVVEHVPLRSEAPRCFKDAELMTLTGQVSGSTKTRARNISEWIPSTVLSRRAPLWDGYLCYLDLFLGFHST</sequence>
<protein>
    <submittedName>
        <fullName evidence="1">Uncharacterized protein</fullName>
    </submittedName>
</protein>
<dbReference type="EMBL" id="JASBNA010000009">
    <property type="protein sequence ID" value="KAK7689045.1"/>
    <property type="molecule type" value="Genomic_DNA"/>
</dbReference>
<keyword evidence="2" id="KW-1185">Reference proteome</keyword>
<evidence type="ECO:0000313" key="1">
    <source>
        <dbReference type="EMBL" id="KAK7689045.1"/>
    </source>
</evidence>